<feature type="binding site" evidence="16">
    <location>
        <begin position="7"/>
        <end position="14"/>
    </location>
    <ligand>
        <name>ATP</name>
        <dbReference type="ChEBI" id="CHEBI:30616"/>
    </ligand>
</feature>
<comment type="subunit">
    <text evidence="5 16">Homodimer.</text>
</comment>
<keyword evidence="7 16" id="KW-0963">Cytoplasm</keyword>
<evidence type="ECO:0000256" key="9">
    <source>
        <dbReference type="ARBA" id="ARBA00022741"/>
    </source>
</evidence>
<comment type="cofactor">
    <cofactor evidence="16">
        <name>NH4(+)</name>
        <dbReference type="ChEBI" id="CHEBI:28938"/>
    </cofactor>
    <cofactor evidence="16">
        <name>K(+)</name>
        <dbReference type="ChEBI" id="CHEBI:29103"/>
    </cofactor>
    <text evidence="16">A monovalent cation. Ammonium or potassium.</text>
</comment>
<dbReference type="EMBL" id="AODQ01000221">
    <property type="protein sequence ID" value="EMR00643.1"/>
    <property type="molecule type" value="Genomic_DNA"/>
</dbReference>
<evidence type="ECO:0000256" key="1">
    <source>
        <dbReference type="ARBA" id="ARBA00001206"/>
    </source>
</evidence>
<keyword evidence="8 16" id="KW-0808">Transferase</keyword>
<feature type="binding site" evidence="16">
    <location>
        <position position="173"/>
    </location>
    <ligand>
        <name>substrate</name>
    </ligand>
</feature>
<evidence type="ECO:0000313" key="17">
    <source>
        <dbReference type="EMBL" id="EMR00643.1"/>
    </source>
</evidence>
<keyword evidence="16" id="KW-0479">Metal-binding</keyword>
<feature type="binding site" evidence="16">
    <location>
        <position position="119"/>
    </location>
    <ligand>
        <name>ATP</name>
        <dbReference type="ChEBI" id="CHEBI:30616"/>
    </ligand>
</feature>
<reference evidence="17 18" key="1">
    <citation type="journal article" date="2013" name="Genome Announc.">
        <title>Draft Genome Sequence of Cesiribacter andamanensis Strain AMV16T, Isolated from a Soil Sample from a Mud Volcano in the Andaman Islands, India.</title>
        <authorList>
            <person name="Shivaji S."/>
            <person name="Ara S."/>
            <person name="Begum Z."/>
            <person name="Srinivas T.N."/>
            <person name="Singh A."/>
            <person name="Kumar Pinnaka A."/>
        </authorList>
    </citation>
    <scope>NUCLEOTIDE SEQUENCE [LARGE SCALE GENOMIC DNA]</scope>
    <source>
        <strain evidence="17 18">AMV16</strain>
    </source>
</reference>
<evidence type="ECO:0000256" key="4">
    <source>
        <dbReference type="ARBA" id="ARBA00005225"/>
    </source>
</evidence>
<evidence type="ECO:0000256" key="15">
    <source>
        <dbReference type="ARBA" id="ARBA00040883"/>
    </source>
</evidence>
<evidence type="ECO:0000256" key="7">
    <source>
        <dbReference type="ARBA" id="ARBA00022490"/>
    </source>
</evidence>
<dbReference type="GO" id="GO:0015937">
    <property type="term" value="P:coenzyme A biosynthetic process"/>
    <property type="evidence" value="ECO:0007669"/>
    <property type="project" value="UniProtKB-UniRule"/>
</dbReference>
<dbReference type="OrthoDB" id="9804707at2"/>
<feature type="active site" description="Proton acceptor" evidence="16">
    <location>
        <position position="95"/>
    </location>
</feature>
<dbReference type="AlphaFoldDB" id="M7MW22"/>
<gene>
    <name evidence="16 17" type="primary">coaX</name>
    <name evidence="17" type="ORF">ADICEAN_04233</name>
</gene>
<evidence type="ECO:0000256" key="12">
    <source>
        <dbReference type="ARBA" id="ARBA00022958"/>
    </source>
</evidence>
<comment type="catalytic activity">
    <reaction evidence="1 16">
        <text>(R)-pantothenate + ATP = (R)-4'-phosphopantothenate + ADP + H(+)</text>
        <dbReference type="Rhea" id="RHEA:16373"/>
        <dbReference type="ChEBI" id="CHEBI:10986"/>
        <dbReference type="ChEBI" id="CHEBI:15378"/>
        <dbReference type="ChEBI" id="CHEBI:29032"/>
        <dbReference type="ChEBI" id="CHEBI:30616"/>
        <dbReference type="ChEBI" id="CHEBI:456216"/>
        <dbReference type="EC" id="2.7.1.33"/>
    </reaction>
</comment>
<feature type="binding site" evidence="16">
    <location>
        <position position="86"/>
    </location>
    <ligand>
        <name>substrate</name>
    </ligand>
</feature>
<dbReference type="eggNOG" id="COG1521">
    <property type="taxonomic scope" value="Bacteria"/>
</dbReference>
<dbReference type="Pfam" id="PF03309">
    <property type="entry name" value="Pan_kinase"/>
    <property type="match status" value="1"/>
</dbReference>
<dbReference type="PANTHER" id="PTHR34265">
    <property type="entry name" value="TYPE III PANTOTHENATE KINASE"/>
    <property type="match status" value="1"/>
</dbReference>
<dbReference type="CDD" id="cd24015">
    <property type="entry name" value="ASKHA_NBD_PanK-III"/>
    <property type="match status" value="1"/>
</dbReference>
<name>M7MW22_9BACT</name>
<evidence type="ECO:0000256" key="16">
    <source>
        <dbReference type="HAMAP-Rule" id="MF_01274"/>
    </source>
</evidence>
<protein>
    <recommendedName>
        <fullName evidence="15 16">Type III pantothenate kinase</fullName>
        <ecNumber evidence="6 16">2.7.1.33</ecNumber>
    </recommendedName>
    <alternativeName>
        <fullName evidence="16">PanK-III</fullName>
    </alternativeName>
    <alternativeName>
        <fullName evidence="16">Pantothenic acid kinase</fullName>
    </alternativeName>
</protein>
<dbReference type="Gene3D" id="3.30.420.40">
    <property type="match status" value="2"/>
</dbReference>
<evidence type="ECO:0000256" key="14">
    <source>
        <dbReference type="ARBA" id="ARBA00038036"/>
    </source>
</evidence>
<dbReference type="InterPro" id="IPR043129">
    <property type="entry name" value="ATPase_NBD"/>
</dbReference>
<evidence type="ECO:0000256" key="11">
    <source>
        <dbReference type="ARBA" id="ARBA00022840"/>
    </source>
</evidence>
<dbReference type="GO" id="GO:0004594">
    <property type="term" value="F:pantothenate kinase activity"/>
    <property type="evidence" value="ECO:0007669"/>
    <property type="project" value="UniProtKB-UniRule"/>
</dbReference>
<dbReference type="HAMAP" id="MF_01274">
    <property type="entry name" value="Pantothen_kinase_3"/>
    <property type="match status" value="1"/>
</dbReference>
<dbReference type="GO" id="GO:0005524">
    <property type="term" value="F:ATP binding"/>
    <property type="evidence" value="ECO:0007669"/>
    <property type="project" value="UniProtKB-UniRule"/>
</dbReference>
<dbReference type="STRING" id="1279009.ADICEAN_04233"/>
<evidence type="ECO:0000256" key="5">
    <source>
        <dbReference type="ARBA" id="ARBA00011738"/>
    </source>
</evidence>
<evidence type="ECO:0000313" key="18">
    <source>
        <dbReference type="Proteomes" id="UP000011910"/>
    </source>
</evidence>
<dbReference type="InterPro" id="IPR004619">
    <property type="entry name" value="Type_III_PanK"/>
</dbReference>
<keyword evidence="13 16" id="KW-0173">Coenzyme A biosynthesis</keyword>
<comment type="function">
    <text evidence="16">Catalyzes the phosphorylation of pantothenate (Pan), the first step in CoA biosynthesis.</text>
</comment>
<feature type="binding site" evidence="16">
    <location>
        <begin position="93"/>
        <end position="96"/>
    </location>
    <ligand>
        <name>substrate</name>
    </ligand>
</feature>
<dbReference type="PATRIC" id="fig|1279009.4.peg.4255"/>
<feature type="binding site" evidence="16">
    <location>
        <position position="116"/>
    </location>
    <ligand>
        <name>K(+)</name>
        <dbReference type="ChEBI" id="CHEBI:29103"/>
    </ligand>
</feature>
<dbReference type="PANTHER" id="PTHR34265:SF1">
    <property type="entry name" value="TYPE III PANTOTHENATE KINASE"/>
    <property type="match status" value="1"/>
</dbReference>
<comment type="cofactor">
    <cofactor evidence="2">
        <name>K(+)</name>
        <dbReference type="ChEBI" id="CHEBI:29103"/>
    </cofactor>
</comment>
<dbReference type="EC" id="2.7.1.33" evidence="6 16"/>
<keyword evidence="10 16" id="KW-0418">Kinase</keyword>
<dbReference type="NCBIfam" id="TIGR00671">
    <property type="entry name" value="baf"/>
    <property type="match status" value="1"/>
</dbReference>
<evidence type="ECO:0000256" key="8">
    <source>
        <dbReference type="ARBA" id="ARBA00022679"/>
    </source>
</evidence>
<evidence type="ECO:0000256" key="10">
    <source>
        <dbReference type="ARBA" id="ARBA00022777"/>
    </source>
</evidence>
<organism evidence="17 18">
    <name type="scientific">Cesiribacter andamanensis AMV16</name>
    <dbReference type="NCBI Taxonomy" id="1279009"/>
    <lineage>
        <taxon>Bacteria</taxon>
        <taxon>Pseudomonadati</taxon>
        <taxon>Bacteroidota</taxon>
        <taxon>Cytophagia</taxon>
        <taxon>Cytophagales</taxon>
        <taxon>Cesiribacteraceae</taxon>
        <taxon>Cesiribacter</taxon>
    </lineage>
</organism>
<evidence type="ECO:0000256" key="13">
    <source>
        <dbReference type="ARBA" id="ARBA00022993"/>
    </source>
</evidence>
<dbReference type="GO" id="GO:0046872">
    <property type="term" value="F:metal ion binding"/>
    <property type="evidence" value="ECO:0007669"/>
    <property type="project" value="UniProtKB-KW"/>
</dbReference>
<comment type="subcellular location">
    <subcellularLocation>
        <location evidence="3 16">Cytoplasm</location>
    </subcellularLocation>
</comment>
<dbReference type="Proteomes" id="UP000011910">
    <property type="component" value="Unassembled WGS sequence"/>
</dbReference>
<comment type="caution">
    <text evidence="17">The sequence shown here is derived from an EMBL/GenBank/DDBJ whole genome shotgun (WGS) entry which is preliminary data.</text>
</comment>
<sequence>MRSIAIDVGNTRAKAALFEQQQLLEVAYGLEQEAILPWCLERRQGVEAAIIASVGAPVAELQARLGTHMPSLLLTPDLPLPLRTDYATPQSLGADRIAAAVGGAARFSGQAVLVFDAGTCLTHELVRPEGVYAGGAISPGLQMRLQAMHQFTARLPLAPLEAGSLPPLPGRSTQECLQAGAFWGMLGEIEYTIGRYRQIYPHLQVILCGGDAKVLKTN</sequence>
<keyword evidence="12 16" id="KW-0630">Potassium</keyword>
<evidence type="ECO:0000256" key="2">
    <source>
        <dbReference type="ARBA" id="ARBA00001958"/>
    </source>
</evidence>
<dbReference type="UniPathway" id="UPA00241">
    <property type="reaction ID" value="UER00352"/>
</dbReference>
<dbReference type="GO" id="GO:0005737">
    <property type="term" value="C:cytoplasm"/>
    <property type="evidence" value="ECO:0007669"/>
    <property type="project" value="UniProtKB-SubCell"/>
</dbReference>
<comment type="similarity">
    <text evidence="14 16">Belongs to the type III pantothenate kinase family.</text>
</comment>
<accession>M7MW22</accession>
<keyword evidence="11 16" id="KW-0067">ATP-binding</keyword>
<evidence type="ECO:0000256" key="6">
    <source>
        <dbReference type="ARBA" id="ARBA00012102"/>
    </source>
</evidence>
<proteinExistence type="inferred from homology"/>
<dbReference type="RefSeq" id="WP_009197607.1">
    <property type="nucleotide sequence ID" value="NZ_AODQ01000221.1"/>
</dbReference>
<comment type="pathway">
    <text evidence="4 16">Cofactor biosynthesis; coenzyme A biosynthesis; CoA from (R)-pantothenate: step 1/5.</text>
</comment>
<evidence type="ECO:0000256" key="3">
    <source>
        <dbReference type="ARBA" id="ARBA00004496"/>
    </source>
</evidence>
<dbReference type="SUPFAM" id="SSF53067">
    <property type="entry name" value="Actin-like ATPase domain"/>
    <property type="match status" value="2"/>
</dbReference>
<keyword evidence="18" id="KW-1185">Reference proteome</keyword>
<keyword evidence="9 16" id="KW-0547">Nucleotide-binding</keyword>